<dbReference type="InterPro" id="IPR055561">
    <property type="entry name" value="DUF7137"/>
</dbReference>
<keyword evidence="3" id="KW-0732">Signal</keyword>
<protein>
    <recommendedName>
        <fullName evidence="4">DUF7137 domain-containing protein</fullName>
    </recommendedName>
</protein>
<evidence type="ECO:0000259" key="4">
    <source>
        <dbReference type="Pfam" id="PF23585"/>
    </source>
</evidence>
<evidence type="ECO:0000256" key="1">
    <source>
        <dbReference type="SAM" id="MobiDB-lite"/>
    </source>
</evidence>
<sequence length="289" mass="29578">MKATYFTTALLSLTPVASALAWPQWLPDLDNLIVRRADDSAATASTAAASATAAATATKDAADATNLNTAGITATGTSDAASGTITGDASGTATGTGSSDDSSTKNKNSTSVSVSSGAAAGSAVILTPVTTLTSAYYRIGEFVTLGWNYTNLQVTPTAVDVVVSCTTVSETWTLTSNMTFETKGSFTWDTGAYQSSHVAQPLVVEEYILYIYDAEAAISATAGPGSLTAAAAVTFGLYTGQPYTPMESGWVCATCSGALSSNERQALGLLFTMAGITVVSFTWFVTGLW</sequence>
<name>A0A423W4I4_CYTCH</name>
<dbReference type="PANTHER" id="PTHR42028">
    <property type="entry name" value="CHROMOSOME 1, WHOLE GENOME SHOTGUN SEQUENCE"/>
    <property type="match status" value="1"/>
</dbReference>
<dbReference type="Proteomes" id="UP000284375">
    <property type="component" value="Unassembled WGS sequence"/>
</dbReference>
<dbReference type="STRING" id="252740.A0A423W4I4"/>
<keyword evidence="2" id="KW-0472">Membrane</keyword>
<reference evidence="5 6" key="1">
    <citation type="submission" date="2015-09" db="EMBL/GenBank/DDBJ databases">
        <title>Host preference determinants of Valsa canker pathogens revealed by comparative genomics.</title>
        <authorList>
            <person name="Yin Z."/>
            <person name="Huang L."/>
        </authorList>
    </citation>
    <scope>NUCLEOTIDE SEQUENCE [LARGE SCALE GENOMIC DNA]</scope>
    <source>
        <strain evidence="5 6">YSFL</strain>
    </source>
</reference>
<feature type="transmembrane region" description="Helical" evidence="2">
    <location>
        <begin position="266"/>
        <end position="286"/>
    </location>
</feature>
<feature type="domain" description="DUF7137" evidence="4">
    <location>
        <begin position="118"/>
        <end position="254"/>
    </location>
</feature>
<feature type="signal peptide" evidence="3">
    <location>
        <begin position="1"/>
        <end position="19"/>
    </location>
</feature>
<keyword evidence="6" id="KW-1185">Reference proteome</keyword>
<accession>A0A423W4I4</accession>
<organism evidence="5 6">
    <name type="scientific">Cytospora chrysosperma</name>
    <name type="common">Cytospora canker fungus</name>
    <name type="synonym">Sphaeria chrysosperma</name>
    <dbReference type="NCBI Taxonomy" id="252740"/>
    <lineage>
        <taxon>Eukaryota</taxon>
        <taxon>Fungi</taxon>
        <taxon>Dikarya</taxon>
        <taxon>Ascomycota</taxon>
        <taxon>Pezizomycotina</taxon>
        <taxon>Sordariomycetes</taxon>
        <taxon>Sordariomycetidae</taxon>
        <taxon>Diaporthales</taxon>
        <taxon>Cytosporaceae</taxon>
        <taxon>Cytospora</taxon>
    </lineage>
</organism>
<dbReference type="PANTHER" id="PTHR42028:SF1">
    <property type="entry name" value="YALI0E30657P"/>
    <property type="match status" value="1"/>
</dbReference>
<gene>
    <name evidence="5" type="ORF">VSDG_04394</name>
</gene>
<dbReference type="OrthoDB" id="2435509at2759"/>
<evidence type="ECO:0000313" key="5">
    <source>
        <dbReference type="EMBL" id="ROV98258.1"/>
    </source>
</evidence>
<dbReference type="Pfam" id="PF23585">
    <property type="entry name" value="DUF7137"/>
    <property type="match status" value="1"/>
</dbReference>
<evidence type="ECO:0000313" key="6">
    <source>
        <dbReference type="Proteomes" id="UP000284375"/>
    </source>
</evidence>
<evidence type="ECO:0000256" key="2">
    <source>
        <dbReference type="SAM" id="Phobius"/>
    </source>
</evidence>
<keyword evidence="2" id="KW-0812">Transmembrane</keyword>
<comment type="caution">
    <text evidence="5">The sequence shown here is derived from an EMBL/GenBank/DDBJ whole genome shotgun (WGS) entry which is preliminary data.</text>
</comment>
<keyword evidence="2" id="KW-1133">Transmembrane helix</keyword>
<dbReference type="EMBL" id="LJZO01000014">
    <property type="protein sequence ID" value="ROV98258.1"/>
    <property type="molecule type" value="Genomic_DNA"/>
</dbReference>
<evidence type="ECO:0000256" key="3">
    <source>
        <dbReference type="SAM" id="SignalP"/>
    </source>
</evidence>
<dbReference type="AlphaFoldDB" id="A0A423W4I4"/>
<feature type="chain" id="PRO_5019503918" description="DUF7137 domain-containing protein" evidence="3">
    <location>
        <begin position="20"/>
        <end position="289"/>
    </location>
</feature>
<feature type="region of interest" description="Disordered" evidence="1">
    <location>
        <begin position="83"/>
        <end position="111"/>
    </location>
</feature>
<proteinExistence type="predicted"/>